<accession>A0A512PN36</accession>
<comment type="caution">
    <text evidence="2">The sequence shown here is derived from an EMBL/GenBank/DDBJ whole genome shotgun (WGS) entry which is preliminary data.</text>
</comment>
<dbReference type="AlphaFoldDB" id="A0A512PN36"/>
<dbReference type="Pfam" id="PF15919">
    <property type="entry name" value="HicB_lk_antitox"/>
    <property type="match status" value="1"/>
</dbReference>
<protein>
    <recommendedName>
        <fullName evidence="1">HicB-like antitoxin of toxin-antitoxin system domain-containing protein</fullName>
    </recommendedName>
</protein>
<organism evidence="2 3">
    <name type="scientific">Lentilactobacillus rapi</name>
    <dbReference type="NCBI Taxonomy" id="481723"/>
    <lineage>
        <taxon>Bacteria</taxon>
        <taxon>Bacillati</taxon>
        <taxon>Bacillota</taxon>
        <taxon>Bacilli</taxon>
        <taxon>Lactobacillales</taxon>
        <taxon>Lactobacillaceae</taxon>
        <taxon>Lentilactobacillus</taxon>
    </lineage>
</organism>
<name>A0A512PN36_9LACO</name>
<gene>
    <name evidence="2" type="ORF">LRA02_14840</name>
</gene>
<dbReference type="InterPro" id="IPR035069">
    <property type="entry name" value="TTHA1013/TTHA0281-like"/>
</dbReference>
<dbReference type="RefSeq" id="WP_225427296.1">
    <property type="nucleotide sequence ID" value="NZ_BKAM01000025.1"/>
</dbReference>
<dbReference type="EMBL" id="BKAM01000025">
    <property type="protein sequence ID" value="GEP72616.1"/>
    <property type="molecule type" value="Genomic_DNA"/>
</dbReference>
<dbReference type="Proteomes" id="UP000321569">
    <property type="component" value="Unassembled WGS sequence"/>
</dbReference>
<dbReference type="SUPFAM" id="SSF143100">
    <property type="entry name" value="TTHA1013/TTHA0281-like"/>
    <property type="match status" value="1"/>
</dbReference>
<dbReference type="Gene3D" id="3.30.160.250">
    <property type="match status" value="1"/>
</dbReference>
<proteinExistence type="predicted"/>
<evidence type="ECO:0000313" key="2">
    <source>
        <dbReference type="EMBL" id="GEP72616.1"/>
    </source>
</evidence>
<feature type="domain" description="HicB-like antitoxin of toxin-antitoxin system" evidence="1">
    <location>
        <begin position="9"/>
        <end position="53"/>
    </location>
</feature>
<sequence>MKNLNYVIYPTIFDNTNNNGYYTVTFPDIPDTVSQGKNLTDAMKETADAIAVALPDYAIYP</sequence>
<evidence type="ECO:0000259" key="1">
    <source>
        <dbReference type="Pfam" id="PF15919"/>
    </source>
</evidence>
<evidence type="ECO:0000313" key="3">
    <source>
        <dbReference type="Proteomes" id="UP000321569"/>
    </source>
</evidence>
<dbReference type="STRING" id="1423795.FD12_GL000150"/>
<reference evidence="2 3" key="1">
    <citation type="submission" date="2019-07" db="EMBL/GenBank/DDBJ databases">
        <title>Whole genome shotgun sequence of Lactobacillus rapi NBRC 109618.</title>
        <authorList>
            <person name="Hosoyama A."/>
            <person name="Uohara A."/>
            <person name="Ohji S."/>
            <person name="Ichikawa N."/>
        </authorList>
    </citation>
    <scope>NUCLEOTIDE SEQUENCE [LARGE SCALE GENOMIC DNA]</scope>
    <source>
        <strain evidence="2 3">NBRC 109618</strain>
    </source>
</reference>
<dbReference type="InterPro" id="IPR031807">
    <property type="entry name" value="HicB-like"/>
</dbReference>